<evidence type="ECO:0000313" key="3">
    <source>
        <dbReference type="Proteomes" id="UP000628854"/>
    </source>
</evidence>
<accession>A0ABQ1JVZ0</accession>
<evidence type="ECO:0000313" key="2">
    <source>
        <dbReference type="EMBL" id="GGB78763.1"/>
    </source>
</evidence>
<dbReference type="Proteomes" id="UP000628854">
    <property type="component" value="Unassembled WGS sequence"/>
</dbReference>
<name>A0ABQ1JVZ0_9PROT</name>
<evidence type="ECO:0000256" key="1">
    <source>
        <dbReference type="SAM" id="Phobius"/>
    </source>
</evidence>
<comment type="caution">
    <text evidence="2">The sequence shown here is derived from an EMBL/GenBank/DDBJ whole genome shotgun (WGS) entry which is preliminary data.</text>
</comment>
<reference evidence="3" key="1">
    <citation type="journal article" date="2019" name="Int. J. Syst. Evol. Microbiol.">
        <title>The Global Catalogue of Microorganisms (GCM) 10K type strain sequencing project: providing services to taxonomists for standard genome sequencing and annotation.</title>
        <authorList>
            <consortium name="The Broad Institute Genomics Platform"/>
            <consortium name="The Broad Institute Genome Sequencing Center for Infectious Disease"/>
            <person name="Wu L."/>
            <person name="Ma J."/>
        </authorList>
    </citation>
    <scope>NUCLEOTIDE SEQUENCE [LARGE SCALE GENOMIC DNA]</scope>
    <source>
        <strain evidence="3">CGMCC 1.15928</strain>
    </source>
</reference>
<keyword evidence="3" id="KW-1185">Reference proteome</keyword>
<feature type="transmembrane region" description="Helical" evidence="1">
    <location>
        <begin position="15"/>
        <end position="33"/>
    </location>
</feature>
<keyword evidence="1" id="KW-1133">Transmembrane helix</keyword>
<protein>
    <submittedName>
        <fullName evidence="2">Uncharacterized protein</fullName>
    </submittedName>
</protein>
<keyword evidence="1" id="KW-0812">Transmembrane</keyword>
<proteinExistence type="predicted"/>
<dbReference type="EMBL" id="BMKF01000002">
    <property type="protein sequence ID" value="GGB78763.1"/>
    <property type="molecule type" value="Genomic_DNA"/>
</dbReference>
<dbReference type="RefSeq" id="WP_084393295.1">
    <property type="nucleotide sequence ID" value="NZ_BMKF01000002.1"/>
</dbReference>
<keyword evidence="1" id="KW-0472">Membrane</keyword>
<gene>
    <name evidence="2" type="ORF">GCM10011503_29510</name>
</gene>
<sequence length="260" mass="29089">MILRSLATALRKQDWFTVVIETLIVVFGVFLGIQLGNWNEARETQERAKDFSERLIADLRYEAWAYDYLIEYNKDVRSAARAALDSISGAAPLSDEQFVINAYRATQYKYNDRGRATYDELISTGEIGLIEDDTLRTTAITLFTTTLLDVIAEEGRNAPIREIFRRKVPAKVQAAVLRECGDRFVPTGDVDAIRGSLAYDCTLSVPEADIAAAATLLRSDEGLVEALQIRFADLETAITDLEHVNAEMVADLRDIADRED</sequence>
<organism evidence="2 3">
    <name type="scientific">Henriciella pelagia</name>
    <dbReference type="NCBI Taxonomy" id="1977912"/>
    <lineage>
        <taxon>Bacteria</taxon>
        <taxon>Pseudomonadati</taxon>
        <taxon>Pseudomonadota</taxon>
        <taxon>Alphaproteobacteria</taxon>
        <taxon>Hyphomonadales</taxon>
        <taxon>Hyphomonadaceae</taxon>
        <taxon>Henriciella</taxon>
    </lineage>
</organism>